<dbReference type="Proteomes" id="UP000321408">
    <property type="component" value="Chromosome"/>
</dbReference>
<dbReference type="PANTHER" id="PTHR42188:SF1">
    <property type="entry name" value="23S RRNA-SPECIFIC ENDONUCLEASE VAPC20"/>
    <property type="match status" value="1"/>
</dbReference>
<dbReference type="InterPro" id="IPR039018">
    <property type="entry name" value="VapC20-like"/>
</dbReference>
<dbReference type="EMBL" id="CP042905">
    <property type="protein sequence ID" value="QEE16142.2"/>
    <property type="molecule type" value="Genomic_DNA"/>
</dbReference>
<keyword evidence="2" id="KW-1185">Reference proteome</keyword>
<dbReference type="Pfam" id="PF01850">
    <property type="entry name" value="PIN"/>
    <property type="match status" value="1"/>
</dbReference>
<dbReference type="SUPFAM" id="SSF88723">
    <property type="entry name" value="PIN domain-like"/>
    <property type="match status" value="1"/>
</dbReference>
<dbReference type="InterPro" id="IPR029060">
    <property type="entry name" value="PIN-like_dom_sf"/>
</dbReference>
<accession>A0A5B9DAL7</accession>
<proteinExistence type="predicted"/>
<gene>
    <name evidence="1" type="ORF">DSAG12_01971</name>
</gene>
<reference evidence="1 2" key="2">
    <citation type="journal article" date="2024" name="Int. J. Syst. Evol. Microbiol.">
        <title>Promethearchaeum syntrophicum gen. nov., sp. nov., an anaerobic, obligately syntrophic archaeon, the first isolate of the lineage 'Asgard' archaea, and proposal of the new archaeal phylum Promethearchaeota phyl. nov. and kingdom Promethearchaeati regn. nov.</title>
        <authorList>
            <person name="Imachi H."/>
            <person name="Nobu M.K."/>
            <person name="Kato S."/>
            <person name="Takaki Y."/>
            <person name="Miyazaki M."/>
            <person name="Miyata M."/>
            <person name="Ogawara M."/>
            <person name="Saito Y."/>
            <person name="Sakai S."/>
            <person name="Tahara Y.O."/>
            <person name="Takano Y."/>
            <person name="Tasumi E."/>
            <person name="Uematsu K."/>
            <person name="Yoshimura T."/>
            <person name="Itoh T."/>
            <person name="Ohkuma M."/>
            <person name="Takai K."/>
        </authorList>
    </citation>
    <scope>NUCLEOTIDE SEQUENCE [LARGE SCALE GENOMIC DNA]</scope>
    <source>
        <strain evidence="1 2">MK-D1</strain>
    </source>
</reference>
<dbReference type="Gene3D" id="3.40.50.1010">
    <property type="entry name" value="5'-nuclease"/>
    <property type="match status" value="1"/>
</dbReference>
<dbReference type="OrthoDB" id="198094at2157"/>
<reference evidence="1 2" key="1">
    <citation type="journal article" date="2020" name="Nature">
        <title>Isolation of an archaeon at the prokaryote-eukaryote interface.</title>
        <authorList>
            <person name="Imachi H."/>
            <person name="Nobu M.K."/>
            <person name="Nakahara N."/>
            <person name="Morono Y."/>
            <person name="Ogawara M."/>
            <person name="Takaki Y."/>
            <person name="Takano Y."/>
            <person name="Uematsu K."/>
            <person name="Ikuta T."/>
            <person name="Ito M."/>
            <person name="Matsui Y."/>
            <person name="Miyazaki M."/>
            <person name="Murata K."/>
            <person name="Saito Y."/>
            <person name="Sakai S."/>
            <person name="Song C."/>
            <person name="Tasumi E."/>
            <person name="Yamanaka Y."/>
            <person name="Yamaguchi T."/>
            <person name="Kamagata Y."/>
            <person name="Tamaki H."/>
            <person name="Takai K."/>
        </authorList>
    </citation>
    <scope>NUCLEOTIDE SEQUENCE [LARGE SCALE GENOMIC DNA]</scope>
    <source>
        <strain evidence="1 2">MK-D1</strain>
    </source>
</reference>
<name>A0A5B9DAL7_9ARCH</name>
<evidence type="ECO:0000313" key="1">
    <source>
        <dbReference type="EMBL" id="QEE16142.2"/>
    </source>
</evidence>
<dbReference type="GO" id="GO:0016787">
    <property type="term" value="F:hydrolase activity"/>
    <property type="evidence" value="ECO:0007669"/>
    <property type="project" value="UniProtKB-KW"/>
</dbReference>
<sequence length="146" mass="17328">MPVEIFLDTSFIISLFNKTDKNHNKAKEMILKTFENNANTVFVYSDYIFDELITFMKKKKISSSIIQKNGDKILKSKLWMKIPISETVFQKSWNMIKKFKDKSWSFTDVSSFVLMKQLNILYFLSYDTHFLQNPEISPWIISQEKS</sequence>
<dbReference type="GO" id="GO:0004521">
    <property type="term" value="F:RNA endonuclease activity"/>
    <property type="evidence" value="ECO:0007669"/>
    <property type="project" value="InterPro"/>
</dbReference>
<protein>
    <submittedName>
        <fullName evidence="1">Type II toxin-antitoxin system VapC family toxin</fullName>
    </submittedName>
</protein>
<dbReference type="GO" id="GO:0016075">
    <property type="term" value="P:rRNA catabolic process"/>
    <property type="evidence" value="ECO:0007669"/>
    <property type="project" value="TreeGrafter"/>
</dbReference>
<evidence type="ECO:0000313" key="2">
    <source>
        <dbReference type="Proteomes" id="UP000321408"/>
    </source>
</evidence>
<dbReference type="KEGG" id="psyt:DSAG12_01971"/>
<organism evidence="1 2">
    <name type="scientific">Promethearchaeum syntrophicum</name>
    <dbReference type="NCBI Taxonomy" id="2594042"/>
    <lineage>
        <taxon>Archaea</taxon>
        <taxon>Promethearchaeati</taxon>
        <taxon>Promethearchaeota</taxon>
        <taxon>Promethearchaeia</taxon>
        <taxon>Promethearchaeales</taxon>
        <taxon>Promethearchaeaceae</taxon>
        <taxon>Promethearchaeum</taxon>
    </lineage>
</organism>
<dbReference type="InterPro" id="IPR002716">
    <property type="entry name" value="PIN_dom"/>
</dbReference>
<dbReference type="AlphaFoldDB" id="A0A5B9DAL7"/>
<dbReference type="PANTHER" id="PTHR42188">
    <property type="entry name" value="23S RRNA-SPECIFIC ENDONUCLEASE VAPC20"/>
    <property type="match status" value="1"/>
</dbReference>